<name>A0A358HXM5_9PROT</name>
<feature type="domain" description="ABM" evidence="1">
    <location>
        <begin position="41"/>
        <end position="132"/>
    </location>
</feature>
<evidence type="ECO:0000259" key="1">
    <source>
        <dbReference type="PROSITE" id="PS51725"/>
    </source>
</evidence>
<dbReference type="InterPro" id="IPR011008">
    <property type="entry name" value="Dimeric_a/b-barrel"/>
</dbReference>
<comment type="caution">
    <text evidence="2">The sequence shown here is derived from an EMBL/GenBank/DDBJ whole genome shotgun (WGS) entry which is preliminary data.</text>
</comment>
<dbReference type="EMBL" id="DPOP01000140">
    <property type="protein sequence ID" value="HCW68980.1"/>
    <property type="molecule type" value="Genomic_DNA"/>
</dbReference>
<dbReference type="SUPFAM" id="SSF54909">
    <property type="entry name" value="Dimeric alpha+beta barrel"/>
    <property type="match status" value="1"/>
</dbReference>
<evidence type="ECO:0000313" key="2">
    <source>
        <dbReference type="EMBL" id="HBU99909.1"/>
    </source>
</evidence>
<evidence type="ECO:0000313" key="5">
    <source>
        <dbReference type="Proteomes" id="UP000264753"/>
    </source>
</evidence>
<evidence type="ECO:0000313" key="3">
    <source>
        <dbReference type="EMBL" id="HCW68980.1"/>
    </source>
</evidence>
<dbReference type="Proteomes" id="UP000264179">
    <property type="component" value="Unassembled WGS sequence"/>
</dbReference>
<dbReference type="PROSITE" id="PS51725">
    <property type="entry name" value="ABM"/>
    <property type="match status" value="1"/>
</dbReference>
<accession>A0A358HXM5</accession>
<evidence type="ECO:0000313" key="4">
    <source>
        <dbReference type="Proteomes" id="UP000264179"/>
    </source>
</evidence>
<organism evidence="2 5">
    <name type="scientific">Thalassospira lucentensis</name>
    <dbReference type="NCBI Taxonomy" id="168935"/>
    <lineage>
        <taxon>Bacteria</taxon>
        <taxon>Pseudomonadati</taxon>
        <taxon>Pseudomonadota</taxon>
        <taxon>Alphaproteobacteria</taxon>
        <taxon>Rhodospirillales</taxon>
        <taxon>Thalassospiraceae</taxon>
        <taxon>Thalassospira</taxon>
    </lineage>
</organism>
<dbReference type="InterPro" id="IPR007138">
    <property type="entry name" value="ABM_dom"/>
</dbReference>
<protein>
    <recommendedName>
        <fullName evidence="1">ABM domain-containing protein</fullName>
    </recommendedName>
</protein>
<dbReference type="Proteomes" id="UP000264753">
    <property type="component" value="Unassembled WGS sequence"/>
</dbReference>
<reference evidence="4 5" key="1">
    <citation type="journal article" date="2018" name="Nat. Biotechnol.">
        <title>A standardized bacterial taxonomy based on genome phylogeny substantially revises the tree of life.</title>
        <authorList>
            <person name="Parks D.H."/>
            <person name="Chuvochina M."/>
            <person name="Waite D.W."/>
            <person name="Rinke C."/>
            <person name="Skarshewski A."/>
            <person name="Chaumeil P.A."/>
            <person name="Hugenholtz P."/>
        </authorList>
    </citation>
    <scope>NUCLEOTIDE SEQUENCE [LARGE SCALE GENOMIC DNA]</scope>
    <source>
        <strain evidence="2">UBA8707</strain>
        <strain evidence="3">UBA9881</strain>
    </source>
</reference>
<dbReference type="AlphaFoldDB" id="A0A358HXM5"/>
<dbReference type="Pfam" id="PF03992">
    <property type="entry name" value="ABM"/>
    <property type="match status" value="1"/>
</dbReference>
<gene>
    <name evidence="2" type="ORF">DEF21_18685</name>
    <name evidence="3" type="ORF">DHR80_17620</name>
</gene>
<proteinExistence type="predicted"/>
<sequence length="138" mass="14945">MVGNSPSKCPLSACTTSITATAKDAGGLCVSDPHQTPTDEIITISQVTPKPGQYDAFVTLQTAFQTRVAPEIDGLIGGRLFCGDDGKTLVIMSRFRSRADLKNWTSSPRFAEHMLRVRPMIEPANPARFTVLYQSGDV</sequence>
<dbReference type="EMBL" id="DOOG01000154">
    <property type="protein sequence ID" value="HBU99909.1"/>
    <property type="molecule type" value="Genomic_DNA"/>
</dbReference>
<dbReference type="Gene3D" id="3.30.70.100">
    <property type="match status" value="1"/>
</dbReference>